<evidence type="ECO:0000313" key="4">
    <source>
        <dbReference type="Proteomes" id="UP000017836"/>
    </source>
</evidence>
<name>U5D5H5_AMBTC</name>
<dbReference type="PANTHER" id="PTHR31133">
    <property type="entry name" value="MEMBRANE PROTEIN"/>
    <property type="match status" value="1"/>
</dbReference>
<organism evidence="3 4">
    <name type="scientific">Amborella trichopoda</name>
    <dbReference type="NCBI Taxonomy" id="13333"/>
    <lineage>
        <taxon>Eukaryota</taxon>
        <taxon>Viridiplantae</taxon>
        <taxon>Streptophyta</taxon>
        <taxon>Embryophyta</taxon>
        <taxon>Tracheophyta</taxon>
        <taxon>Spermatophyta</taxon>
        <taxon>Magnoliopsida</taxon>
        <taxon>Amborellales</taxon>
        <taxon>Amborellaceae</taxon>
        <taxon>Amborella</taxon>
    </lineage>
</organism>
<protein>
    <submittedName>
        <fullName evidence="3">Uncharacterized protein</fullName>
    </submittedName>
</protein>
<evidence type="ECO:0000313" key="3">
    <source>
        <dbReference type="EMBL" id="ERN17689.1"/>
    </source>
</evidence>
<dbReference type="AlphaFoldDB" id="U5D5H5"/>
<keyword evidence="2" id="KW-0812">Transmembrane</keyword>
<feature type="transmembrane region" description="Helical" evidence="2">
    <location>
        <begin position="174"/>
        <end position="195"/>
    </location>
</feature>
<keyword evidence="2" id="KW-1133">Transmembrane helix</keyword>
<proteinExistence type="predicted"/>
<dbReference type="HOGENOM" id="CLU_641509_0_0_1"/>
<dbReference type="Proteomes" id="UP000017836">
    <property type="component" value="Unassembled WGS sequence"/>
</dbReference>
<evidence type="ECO:0000256" key="1">
    <source>
        <dbReference type="SAM" id="MobiDB-lite"/>
    </source>
</evidence>
<feature type="region of interest" description="Disordered" evidence="1">
    <location>
        <begin position="288"/>
        <end position="307"/>
    </location>
</feature>
<dbReference type="OMA" id="IYCIIRT"/>
<feature type="transmembrane region" description="Helical" evidence="2">
    <location>
        <begin position="215"/>
        <end position="237"/>
    </location>
</feature>
<keyword evidence="2" id="KW-0472">Membrane</keyword>
<sequence length="428" mass="47639">MLSSRVCNGKNKFTYSFDVNFYLLAFVYGDTKRVLLYSVEFIGIFTHFCATFDSGTRERTKKYGISLKGLLFLTLPIPLLLYPVIGVLGSFLVGLGYGFFSPLMATFQAIGEGQENKFVRCFLDGTWSSVLGGCTIVRDFADVGYHSYYSIMDGILKSKVEESIEIKGSQIPGCLLVGLLGVVIDMPVITCLTLYKASLYVIQRLDEVDARFMVGLATLAGIISAFPLGIYAAVVSYQENSIKKGFLHIICAISLFDEYTNDLLYMRQGSCFPRPGLSPVVPPTRHLLPSKGDSSHKPKHSPKRTPSLKMQQLKSVQACADYGKELIGVGAIDKSDLEAWQYSNSKIVNIGLPAYMFLQCFLHSIKSGSSGFVMRDGLEMTSVNKPEERTFDWFFSPISIMMEQLKEANLQESEEAYLCKLTLYYGNL</sequence>
<feature type="transmembrane region" description="Helical" evidence="2">
    <location>
        <begin position="34"/>
        <end position="53"/>
    </location>
</feature>
<accession>U5D5H5</accession>
<dbReference type="InterPro" id="IPR040229">
    <property type="entry name" value="At3g27390-like"/>
</dbReference>
<dbReference type="PANTHER" id="PTHR31133:SF9">
    <property type="entry name" value="TRANSMEMBRANE PROTEIN"/>
    <property type="match status" value="1"/>
</dbReference>
<keyword evidence="4" id="KW-1185">Reference proteome</keyword>
<dbReference type="Gramene" id="ERN17689">
    <property type="protein sequence ID" value="ERN17689"/>
    <property type="gene ID" value="AMTR_s00059p00205580"/>
</dbReference>
<dbReference type="EMBL" id="KI392312">
    <property type="protein sequence ID" value="ERN17689.1"/>
    <property type="molecule type" value="Genomic_DNA"/>
</dbReference>
<dbReference type="eggNOG" id="ENOG502QZZM">
    <property type="taxonomic scope" value="Eukaryota"/>
</dbReference>
<evidence type="ECO:0000256" key="2">
    <source>
        <dbReference type="SAM" id="Phobius"/>
    </source>
</evidence>
<reference evidence="4" key="1">
    <citation type="journal article" date="2013" name="Science">
        <title>The Amborella genome and the evolution of flowering plants.</title>
        <authorList>
            <consortium name="Amborella Genome Project"/>
        </authorList>
    </citation>
    <scope>NUCLEOTIDE SEQUENCE [LARGE SCALE GENOMIC DNA]</scope>
</reference>
<gene>
    <name evidence="3" type="ORF">AMTR_s00059p00205580</name>
</gene>